<keyword evidence="1" id="KW-1133">Transmembrane helix</keyword>
<keyword evidence="3" id="KW-1185">Reference proteome</keyword>
<proteinExistence type="predicted"/>
<evidence type="ECO:0000256" key="1">
    <source>
        <dbReference type="SAM" id="Phobius"/>
    </source>
</evidence>
<name>A0A3Q9FRI6_9BACT</name>
<accession>A0A3Q9FRI6</accession>
<gene>
    <name evidence="2" type="ORF">EI427_12845</name>
</gene>
<dbReference type="KEGG" id="fll:EI427_12845"/>
<keyword evidence="1" id="KW-0472">Membrane</keyword>
<evidence type="ECO:0000313" key="3">
    <source>
        <dbReference type="Proteomes" id="UP000267268"/>
    </source>
</evidence>
<reference evidence="2 3" key="1">
    <citation type="submission" date="2018-12" db="EMBL/GenBank/DDBJ databases">
        <title>Flammeovirga pectinis sp. nov., isolated from the gut of the Korean scallop, Patinopecten yessoensis.</title>
        <authorList>
            <person name="Bae J.-W."/>
            <person name="Jeong Y.-S."/>
            <person name="Kang W."/>
        </authorList>
    </citation>
    <scope>NUCLEOTIDE SEQUENCE [LARGE SCALE GENOMIC DNA]</scope>
    <source>
        <strain evidence="2 3">L12M1</strain>
    </source>
</reference>
<dbReference type="RefSeq" id="WP_126615249.1">
    <property type="nucleotide sequence ID" value="NZ_CP034562.1"/>
</dbReference>
<keyword evidence="1" id="KW-0812">Transmembrane</keyword>
<organism evidence="2 3">
    <name type="scientific">Flammeovirga pectinis</name>
    <dbReference type="NCBI Taxonomy" id="2494373"/>
    <lineage>
        <taxon>Bacteria</taxon>
        <taxon>Pseudomonadati</taxon>
        <taxon>Bacteroidota</taxon>
        <taxon>Cytophagia</taxon>
        <taxon>Cytophagales</taxon>
        <taxon>Flammeovirgaceae</taxon>
        <taxon>Flammeovirga</taxon>
    </lineage>
</organism>
<feature type="transmembrane region" description="Helical" evidence="1">
    <location>
        <begin position="79"/>
        <end position="98"/>
    </location>
</feature>
<feature type="transmembrane region" description="Helical" evidence="1">
    <location>
        <begin position="110"/>
        <end position="133"/>
    </location>
</feature>
<dbReference type="Proteomes" id="UP000267268">
    <property type="component" value="Chromosome 1"/>
</dbReference>
<dbReference type="EMBL" id="CP034562">
    <property type="protein sequence ID" value="AZQ63092.1"/>
    <property type="molecule type" value="Genomic_DNA"/>
</dbReference>
<protein>
    <submittedName>
        <fullName evidence="2">Uncharacterized protein</fullName>
    </submittedName>
</protein>
<feature type="transmembrane region" description="Helical" evidence="1">
    <location>
        <begin position="40"/>
        <end position="59"/>
    </location>
</feature>
<dbReference type="AlphaFoldDB" id="A0A3Q9FRI6"/>
<sequence>MANKNTNSFNYSLLSEFLFTILPLTIIVIIRSYEEDYNKIFFNSEWAVISIILFGQSIVKLASGIANYNNKLTWQKVSFIISILIIIGLIPSTTILVLNVLDQQNSTPNLVLHTLQIFFFFLSCIAFFIIGAVGQSFLEDE</sequence>
<dbReference type="OrthoDB" id="1494220at2"/>
<feature type="transmembrane region" description="Helical" evidence="1">
    <location>
        <begin position="12"/>
        <end position="33"/>
    </location>
</feature>
<evidence type="ECO:0000313" key="2">
    <source>
        <dbReference type="EMBL" id="AZQ63092.1"/>
    </source>
</evidence>